<evidence type="ECO:0000256" key="1">
    <source>
        <dbReference type="SAM" id="MobiDB-lite"/>
    </source>
</evidence>
<feature type="compositionally biased region" description="Acidic residues" evidence="1">
    <location>
        <begin position="504"/>
        <end position="515"/>
    </location>
</feature>
<keyword evidence="3" id="KW-1185">Reference proteome</keyword>
<evidence type="ECO:0000313" key="2">
    <source>
        <dbReference type="EMBL" id="KAK0550003.1"/>
    </source>
</evidence>
<feature type="compositionally biased region" description="Basic and acidic residues" evidence="1">
    <location>
        <begin position="126"/>
        <end position="137"/>
    </location>
</feature>
<feature type="compositionally biased region" description="Acidic residues" evidence="1">
    <location>
        <begin position="23"/>
        <end position="32"/>
    </location>
</feature>
<dbReference type="EMBL" id="JAPDMZ010000101">
    <property type="protein sequence ID" value="KAK0550003.1"/>
    <property type="molecule type" value="Genomic_DNA"/>
</dbReference>
<gene>
    <name evidence="2" type="ORF">OC846_003837</name>
</gene>
<dbReference type="Proteomes" id="UP001176517">
    <property type="component" value="Unassembled WGS sequence"/>
</dbReference>
<comment type="caution">
    <text evidence="2">The sequence shown here is derived from an EMBL/GenBank/DDBJ whole genome shotgun (WGS) entry which is preliminary data.</text>
</comment>
<feature type="region of interest" description="Disordered" evidence="1">
    <location>
        <begin position="437"/>
        <end position="486"/>
    </location>
</feature>
<feature type="region of interest" description="Disordered" evidence="1">
    <location>
        <begin position="563"/>
        <end position="587"/>
    </location>
</feature>
<feature type="compositionally biased region" description="Acidic residues" evidence="1">
    <location>
        <begin position="522"/>
        <end position="537"/>
    </location>
</feature>
<proteinExistence type="predicted"/>
<feature type="region of interest" description="Disordered" evidence="1">
    <location>
        <begin position="22"/>
        <end position="41"/>
    </location>
</feature>
<reference evidence="2" key="1">
    <citation type="journal article" date="2023" name="PhytoFront">
        <title>Draft Genome Resources of Seven Strains of Tilletia horrida, Causal Agent of Kernel Smut of Rice.</title>
        <authorList>
            <person name="Khanal S."/>
            <person name="Antony Babu S."/>
            <person name="Zhou X.G."/>
        </authorList>
    </citation>
    <scope>NUCLEOTIDE SEQUENCE</scope>
    <source>
        <strain evidence="2">TX6</strain>
    </source>
</reference>
<organism evidence="2 3">
    <name type="scientific">Tilletia horrida</name>
    <dbReference type="NCBI Taxonomy" id="155126"/>
    <lineage>
        <taxon>Eukaryota</taxon>
        <taxon>Fungi</taxon>
        <taxon>Dikarya</taxon>
        <taxon>Basidiomycota</taxon>
        <taxon>Ustilaginomycotina</taxon>
        <taxon>Exobasidiomycetes</taxon>
        <taxon>Tilletiales</taxon>
        <taxon>Tilletiaceae</taxon>
        <taxon>Tilletia</taxon>
    </lineage>
</organism>
<sequence length="680" mass="76212">MENDIMRFDAYRILRDYKVLGEDSTDEDEDGPDTSSGYQRVPYGCRGCGPLPMHVSKHALRTQGRQSGPPTQLPLEDAVGYSPGAAVHASSAAAPVPRIDQSGGLSGPSTSGLTSEALKRTVPNDLRGETTERHDEEDRAEVASLLVYVCQQHPVIRVVANAFKAMRRALGFESEAEGGLGRFPISILALRCFREQRARFPLSPSSQMAIDPADAASVEDLQDHLIAFMGTLSLPRLYQRVGRCWKALVKTAIQSDSFGSHSYVPRFGRHVALNTLMGCEGSNKLYVGVLYTKLYFAAPDLPEWIKPGARTRVVLAEVGEGATFLAWPSSPGGASVDLLPSLRSNTFLLLSNVLRWQATGKWQEEECEDRTPIDAQPDDTLSASDRNRTERHLAALRYLLEMRKGLVKKITHRRKQLQFSLCANPYVPAVRRRLPDRLRRGRHSGGAASDPLFRRTQPSFSGRLQRDDQGEVNLHPEGYDPHTRNARSLIDMQVADKIQREISEVDGSEVGDDKDDFVHDDDFSDDNDVVHDDDEDESFPHGEDAALGEDDALEEDELELAGCGQERSLLPPSAEEEMPDERKIRPPYRRPIPLNPYKWLVLRGRKAPPALQRAPCFQGFRGFHKKQPPYRSFHWHHRRRYPGAKALILLCHLCSSIYQAAEKLYRRRSDNVSLTIPRAR</sequence>
<accession>A0AAN6GPC9</accession>
<feature type="region of interest" description="Disordered" evidence="1">
    <location>
        <begin position="502"/>
        <end position="545"/>
    </location>
</feature>
<name>A0AAN6GPC9_9BASI</name>
<feature type="region of interest" description="Disordered" evidence="1">
    <location>
        <begin position="92"/>
        <end position="137"/>
    </location>
</feature>
<dbReference type="AlphaFoldDB" id="A0AAN6GPC9"/>
<evidence type="ECO:0000313" key="3">
    <source>
        <dbReference type="Proteomes" id="UP001176517"/>
    </source>
</evidence>
<protein>
    <submittedName>
        <fullName evidence="2">Uncharacterized protein</fullName>
    </submittedName>
</protein>